<reference evidence="3 4" key="1">
    <citation type="submission" date="2019-02" db="EMBL/GenBank/DDBJ databases">
        <title>Deep-cultivation of Planctomycetes and their phenomic and genomic characterization uncovers novel biology.</title>
        <authorList>
            <person name="Wiegand S."/>
            <person name="Jogler M."/>
            <person name="Boedeker C."/>
            <person name="Pinto D."/>
            <person name="Vollmers J."/>
            <person name="Rivas-Marin E."/>
            <person name="Kohn T."/>
            <person name="Peeters S.H."/>
            <person name="Heuer A."/>
            <person name="Rast P."/>
            <person name="Oberbeckmann S."/>
            <person name="Bunk B."/>
            <person name="Jeske O."/>
            <person name="Meyerdierks A."/>
            <person name="Storesund J.E."/>
            <person name="Kallscheuer N."/>
            <person name="Luecker S."/>
            <person name="Lage O.M."/>
            <person name="Pohl T."/>
            <person name="Merkel B.J."/>
            <person name="Hornburger P."/>
            <person name="Mueller R.-W."/>
            <person name="Bruemmer F."/>
            <person name="Labrenz M."/>
            <person name="Spormann A.M."/>
            <person name="Op den Camp H."/>
            <person name="Overmann J."/>
            <person name="Amann R."/>
            <person name="Jetten M.S.M."/>
            <person name="Mascher T."/>
            <person name="Medema M.H."/>
            <person name="Devos D.P."/>
            <person name="Kaster A.-K."/>
            <person name="Ovreas L."/>
            <person name="Rohde M."/>
            <person name="Galperin M.Y."/>
            <person name="Jogler C."/>
        </authorList>
    </citation>
    <scope>NUCLEOTIDE SEQUENCE [LARGE SCALE GENOMIC DNA]</scope>
    <source>
        <strain evidence="3 4">Pla133</strain>
    </source>
</reference>
<dbReference type="SUPFAM" id="SSF56801">
    <property type="entry name" value="Acetyl-CoA synthetase-like"/>
    <property type="match status" value="1"/>
</dbReference>
<keyword evidence="4" id="KW-1185">Reference proteome</keyword>
<name>A0A518BIB2_9BACT</name>
<dbReference type="InterPro" id="IPR042099">
    <property type="entry name" value="ANL_N_sf"/>
</dbReference>
<dbReference type="GO" id="GO:0004467">
    <property type="term" value="F:long-chain fatty acid-CoA ligase activity"/>
    <property type="evidence" value="ECO:0007669"/>
    <property type="project" value="UniProtKB-EC"/>
</dbReference>
<evidence type="ECO:0000313" key="3">
    <source>
        <dbReference type="EMBL" id="QDU66720.1"/>
    </source>
</evidence>
<dbReference type="AlphaFoldDB" id="A0A518BIB2"/>
<dbReference type="Pfam" id="PF00501">
    <property type="entry name" value="AMP-binding"/>
    <property type="match status" value="1"/>
</dbReference>
<dbReference type="Gene3D" id="3.40.50.12780">
    <property type="entry name" value="N-terminal domain of ligase-like"/>
    <property type="match status" value="1"/>
</dbReference>
<dbReference type="PANTHER" id="PTHR43767">
    <property type="entry name" value="LONG-CHAIN-FATTY-ACID--COA LIGASE"/>
    <property type="match status" value="1"/>
</dbReference>
<feature type="compositionally biased region" description="Gly residues" evidence="1">
    <location>
        <begin position="18"/>
        <end position="29"/>
    </location>
</feature>
<dbReference type="EMBL" id="CP036287">
    <property type="protein sequence ID" value="QDU66720.1"/>
    <property type="molecule type" value="Genomic_DNA"/>
</dbReference>
<dbReference type="Gene3D" id="3.30.300.30">
    <property type="match status" value="1"/>
</dbReference>
<dbReference type="KEGG" id="pbap:Pla133_17960"/>
<feature type="region of interest" description="Disordered" evidence="1">
    <location>
        <begin position="1"/>
        <end position="31"/>
    </location>
</feature>
<feature type="domain" description="AMP-dependent synthetase/ligase" evidence="2">
    <location>
        <begin position="40"/>
        <end position="425"/>
    </location>
</feature>
<dbReference type="Proteomes" id="UP000316921">
    <property type="component" value="Chromosome"/>
</dbReference>
<accession>A0A518BIB2</accession>
<dbReference type="EC" id="6.2.1.3" evidence="3"/>
<dbReference type="InterPro" id="IPR020845">
    <property type="entry name" value="AMP-binding_CS"/>
</dbReference>
<sequence length="575" mass="60740">MTGPAGAPRRSRGDTDGSGRGTAGDGTAGDGIANVARHLDRFAADAPERPAVRAAVRRRPGQWESQSFAVLAARSRRIASGLLAQGLVRGDRVSLLVEPGIDLIAITYACLRAGLVPVLIDPGMGRSSFLACVERMAPAALIGVRRAHVARLLFRHAFRTCRVRVGVGPGPHFGALRLDALEAAGDGRFTHADTTARETAAILFTSGSTGPAKGVVYTHGIFEAQVAALRDLYDLQPGEVDVACFPLFALFDNALGMTSVFPDMDPTRPAQCDPALIHRAVVESGATLAFGSPAIWRRVAPWCAARGERLGGLRRVLVAGAPVPPQLVEALRAVLPDGGDVHTPYGATESLPVSSVSGAEIVDASIRSHSETGGGNCIGRPAPGMDLRVIRIDDGPIASWSDELEVAAGELGELCVRGPVVTPAYAEDPGATALAKIDDGRGGVWHRMGDLGCVDGDGRFWFQGRKSHRLETELGVLPCVPTENAFNTHPAVRRTALVGVGARGSELPVLVIELEPSERPTEALADAILAHGRDRVATASRVTRTLFHPGFPVDVRHNAKIDRPLLAEWATEQLR</sequence>
<proteinExistence type="predicted"/>
<dbReference type="InterPro" id="IPR050237">
    <property type="entry name" value="ATP-dep_AMP-bd_enzyme"/>
</dbReference>
<dbReference type="InterPro" id="IPR000873">
    <property type="entry name" value="AMP-dep_synth/lig_dom"/>
</dbReference>
<keyword evidence="3" id="KW-0436">Ligase</keyword>
<organism evidence="3 4">
    <name type="scientific">Engelhardtia mirabilis</name>
    <dbReference type="NCBI Taxonomy" id="2528011"/>
    <lineage>
        <taxon>Bacteria</taxon>
        <taxon>Pseudomonadati</taxon>
        <taxon>Planctomycetota</taxon>
        <taxon>Planctomycetia</taxon>
        <taxon>Planctomycetia incertae sedis</taxon>
        <taxon>Engelhardtia</taxon>
    </lineage>
</organism>
<dbReference type="InterPro" id="IPR045851">
    <property type="entry name" value="AMP-bd_C_sf"/>
</dbReference>
<evidence type="ECO:0000256" key="1">
    <source>
        <dbReference type="SAM" id="MobiDB-lite"/>
    </source>
</evidence>
<dbReference type="NCBIfam" id="NF006754">
    <property type="entry name" value="PRK09274.1"/>
    <property type="match status" value="1"/>
</dbReference>
<dbReference type="PANTHER" id="PTHR43767:SF1">
    <property type="entry name" value="NONRIBOSOMAL PEPTIDE SYNTHASE PES1 (EUROFUNG)-RELATED"/>
    <property type="match status" value="1"/>
</dbReference>
<protein>
    <submittedName>
        <fullName evidence="3">Long-chain-fatty-acid--CoA ligase</fullName>
        <ecNumber evidence="3">6.2.1.3</ecNumber>
    </submittedName>
</protein>
<gene>
    <name evidence="3" type="ORF">Pla133_17960</name>
</gene>
<dbReference type="PROSITE" id="PS00455">
    <property type="entry name" value="AMP_BINDING"/>
    <property type="match status" value="1"/>
</dbReference>
<evidence type="ECO:0000313" key="4">
    <source>
        <dbReference type="Proteomes" id="UP000316921"/>
    </source>
</evidence>
<evidence type="ECO:0000259" key="2">
    <source>
        <dbReference type="Pfam" id="PF00501"/>
    </source>
</evidence>